<dbReference type="AlphaFoldDB" id="A0A3L6QAJ5"/>
<evidence type="ECO:0000313" key="8">
    <source>
        <dbReference type="EMBL" id="RLM75649.1"/>
    </source>
</evidence>
<feature type="transmembrane region" description="Helical" evidence="7">
    <location>
        <begin position="906"/>
        <end position="929"/>
    </location>
</feature>
<feature type="transmembrane region" description="Helical" evidence="7">
    <location>
        <begin position="173"/>
        <end position="198"/>
    </location>
</feature>
<feature type="transmembrane region" description="Helical" evidence="7">
    <location>
        <begin position="144"/>
        <end position="167"/>
    </location>
</feature>
<evidence type="ECO:0000256" key="5">
    <source>
        <dbReference type="ARBA" id="ARBA00023136"/>
    </source>
</evidence>
<evidence type="ECO:0000256" key="2">
    <source>
        <dbReference type="ARBA" id="ARBA00005982"/>
    </source>
</evidence>
<dbReference type="Gene3D" id="1.20.1250.20">
    <property type="entry name" value="MFS general substrate transporter like domains"/>
    <property type="match status" value="2"/>
</dbReference>
<comment type="caution">
    <text evidence="8">The sequence shown here is derived from an EMBL/GenBank/DDBJ whole genome shotgun (WGS) entry which is preliminary data.</text>
</comment>
<dbReference type="EMBL" id="PQIB02000013">
    <property type="protein sequence ID" value="RLM75649.1"/>
    <property type="molecule type" value="Genomic_DNA"/>
</dbReference>
<feature type="transmembrane region" description="Helical" evidence="7">
    <location>
        <begin position="828"/>
        <end position="846"/>
    </location>
</feature>
<feature type="transmembrane region" description="Helical" evidence="7">
    <location>
        <begin position="757"/>
        <end position="776"/>
    </location>
</feature>
<reference evidence="9" key="1">
    <citation type="journal article" date="2019" name="Nat. Commun.">
        <title>The genome of broomcorn millet.</title>
        <authorList>
            <person name="Zou C."/>
            <person name="Miki D."/>
            <person name="Li D."/>
            <person name="Tang Q."/>
            <person name="Xiao L."/>
            <person name="Rajput S."/>
            <person name="Deng P."/>
            <person name="Jia W."/>
            <person name="Huang R."/>
            <person name="Zhang M."/>
            <person name="Sun Y."/>
            <person name="Hu J."/>
            <person name="Fu X."/>
            <person name="Schnable P.S."/>
            <person name="Li F."/>
            <person name="Zhang H."/>
            <person name="Feng B."/>
            <person name="Zhu X."/>
            <person name="Liu R."/>
            <person name="Schnable J.C."/>
            <person name="Zhu J.-K."/>
            <person name="Zhang H."/>
        </authorList>
    </citation>
    <scope>NUCLEOTIDE SEQUENCE [LARGE SCALE GENOMIC DNA]</scope>
</reference>
<feature type="transmembrane region" description="Helical" evidence="7">
    <location>
        <begin position="1060"/>
        <end position="1081"/>
    </location>
</feature>
<name>A0A3L6QAJ5_PANMI</name>
<dbReference type="InterPro" id="IPR000109">
    <property type="entry name" value="POT_fam"/>
</dbReference>
<feature type="transmembrane region" description="Helical" evidence="7">
    <location>
        <begin position="877"/>
        <end position="900"/>
    </location>
</feature>
<comment type="similarity">
    <text evidence="2">Belongs to the major facilitator superfamily. Proton-dependent oligopeptide transporter (POT/PTR) (TC 2.A.17) family.</text>
</comment>
<feature type="transmembrane region" description="Helical" evidence="7">
    <location>
        <begin position="1101"/>
        <end position="1119"/>
    </location>
</feature>
<feature type="transmembrane region" description="Helical" evidence="7">
    <location>
        <begin position="403"/>
        <end position="421"/>
    </location>
</feature>
<dbReference type="PANTHER" id="PTHR11654">
    <property type="entry name" value="OLIGOPEPTIDE TRANSPORTER-RELATED"/>
    <property type="match status" value="1"/>
</dbReference>
<keyword evidence="3 7" id="KW-0812">Transmembrane</keyword>
<comment type="subcellular location">
    <subcellularLocation>
        <location evidence="1">Membrane</location>
        <topology evidence="1">Multi-pass membrane protein</topology>
    </subcellularLocation>
</comment>
<evidence type="ECO:0000256" key="1">
    <source>
        <dbReference type="ARBA" id="ARBA00004141"/>
    </source>
</evidence>
<dbReference type="Pfam" id="PF00854">
    <property type="entry name" value="PTR2"/>
    <property type="match status" value="3"/>
</dbReference>
<dbReference type="FunFam" id="1.20.1250.20:FF:000331">
    <property type="entry name" value="Protein NRT1/ PTR FAMILY 4.2"/>
    <property type="match status" value="1"/>
</dbReference>
<dbReference type="OrthoDB" id="8904098at2759"/>
<evidence type="ECO:0000256" key="3">
    <source>
        <dbReference type="ARBA" id="ARBA00022692"/>
    </source>
</evidence>
<feature type="transmembrane region" description="Helical" evidence="7">
    <location>
        <begin position="1178"/>
        <end position="1197"/>
    </location>
</feature>
<feature type="transmembrane region" description="Helical" evidence="7">
    <location>
        <begin position="20"/>
        <end position="45"/>
    </location>
</feature>
<feature type="transmembrane region" description="Helical" evidence="7">
    <location>
        <begin position="281"/>
        <end position="302"/>
    </location>
</feature>
<evidence type="ECO:0000256" key="7">
    <source>
        <dbReference type="SAM" id="Phobius"/>
    </source>
</evidence>
<feature type="transmembrane region" description="Helical" evidence="7">
    <location>
        <begin position="433"/>
        <end position="455"/>
    </location>
</feature>
<dbReference type="SUPFAM" id="SSF103473">
    <property type="entry name" value="MFS general substrate transporter"/>
    <property type="match status" value="2"/>
</dbReference>
<dbReference type="GO" id="GO:0022857">
    <property type="term" value="F:transmembrane transporter activity"/>
    <property type="evidence" value="ECO:0007669"/>
    <property type="project" value="InterPro"/>
</dbReference>
<organism evidence="8 9">
    <name type="scientific">Panicum miliaceum</name>
    <name type="common">Proso millet</name>
    <name type="synonym">Broomcorn millet</name>
    <dbReference type="NCBI Taxonomy" id="4540"/>
    <lineage>
        <taxon>Eukaryota</taxon>
        <taxon>Viridiplantae</taxon>
        <taxon>Streptophyta</taxon>
        <taxon>Embryophyta</taxon>
        <taxon>Tracheophyta</taxon>
        <taxon>Spermatophyta</taxon>
        <taxon>Magnoliopsida</taxon>
        <taxon>Liliopsida</taxon>
        <taxon>Poales</taxon>
        <taxon>Poaceae</taxon>
        <taxon>PACMAD clade</taxon>
        <taxon>Panicoideae</taxon>
        <taxon>Panicodae</taxon>
        <taxon>Paniceae</taxon>
        <taxon>Panicinae</taxon>
        <taxon>Panicum</taxon>
        <taxon>Panicum sect. Panicum</taxon>
    </lineage>
</organism>
<dbReference type="Proteomes" id="UP000275267">
    <property type="component" value="Unassembled WGS sequence"/>
</dbReference>
<keyword evidence="4 7" id="KW-1133">Transmembrane helix</keyword>
<dbReference type="GO" id="GO:0016020">
    <property type="term" value="C:membrane"/>
    <property type="evidence" value="ECO:0007669"/>
    <property type="project" value="UniProtKB-SubCell"/>
</dbReference>
<dbReference type="InterPro" id="IPR036259">
    <property type="entry name" value="MFS_trans_sf"/>
</dbReference>
<evidence type="ECO:0008006" key="10">
    <source>
        <dbReference type="Google" id="ProtNLM"/>
    </source>
</evidence>
<evidence type="ECO:0000256" key="4">
    <source>
        <dbReference type="ARBA" id="ARBA00022989"/>
    </source>
</evidence>
<feature type="transmembrane region" description="Helical" evidence="7">
    <location>
        <begin position="57"/>
        <end position="77"/>
    </location>
</feature>
<evidence type="ECO:0000313" key="9">
    <source>
        <dbReference type="Proteomes" id="UP000275267"/>
    </source>
</evidence>
<feature type="transmembrane region" description="Helical" evidence="7">
    <location>
        <begin position="788"/>
        <end position="808"/>
    </location>
</feature>
<accession>A0A3L6QAJ5</accession>
<keyword evidence="9" id="KW-1185">Reference proteome</keyword>
<protein>
    <recommendedName>
        <fullName evidence="10">Protein NRT1/ PTR FAMILY 4.3-like</fullName>
    </recommendedName>
</protein>
<feature type="transmembrane region" description="Helical" evidence="7">
    <location>
        <begin position="480"/>
        <end position="499"/>
    </location>
</feature>
<feature type="transmembrane region" description="Helical" evidence="7">
    <location>
        <begin position="1131"/>
        <end position="1153"/>
    </location>
</feature>
<evidence type="ECO:0000256" key="6">
    <source>
        <dbReference type="SAM" id="MobiDB-lite"/>
    </source>
</evidence>
<keyword evidence="5 7" id="KW-0472">Membrane</keyword>
<feature type="region of interest" description="Disordered" evidence="6">
    <location>
        <begin position="579"/>
        <end position="603"/>
    </location>
</feature>
<proteinExistence type="inferred from homology"/>
<dbReference type="FunFam" id="1.20.1250.20:FF:001496">
    <property type="entry name" value="Os11g0284032 protein"/>
    <property type="match status" value="1"/>
</dbReference>
<gene>
    <name evidence="8" type="ORF">C2845_PM15G12680</name>
</gene>
<feature type="transmembrane region" description="Helical" evidence="7">
    <location>
        <begin position="322"/>
        <end position="342"/>
    </location>
</feature>
<sequence>MVNVPILLNLVTYLQGTMHMGVSGSATTVTNLAGAASGFSLIGAFLSDSYITRSKAILLFGPLEFLGYGLLALQAHVPSLHPPPCNIEAELSNCKEVRGWNTALLYTALYISAFGEACMRACLPSLGADQFDHEDPSESRQQSSFFNWFTFGISFGGFVGLIFMVWLENYKGWDIGLGLCAILILLGLLVVVAGLPFYRNQVPEGSPLTRILQVLVVAFRNRRFELREELEEAQESSAERGSTKVLSQTNSLKFLDKACINHGNEGPWSLCSMTKVEETKVVLRMLPLFVSSMIGYVSNPIILTFTVQQGGMTNTRLGKIHVSPATLFIIPISFQMVMLAIYDRFIVSFLRRRTGYSNGITHLQRIGIGFASVILASMVAAVVERKRKEAAVQMSLFWLVPQFFLLGVLDVTSFPGLLEFFNSEAPRGMKSIATALFWCELGLASLLATFLVQVVNRATRHGHKGGWLEGTSLNNSRLDLFYWVVAVVGLLGFVNYLYWAKKVEALPFIGSEEKRITTPDLQKRKTLHESETPLPSRDYTRKQIEFIKSEARSKNRADHTSSWTAIVIFQCINVPSHQHQVKRTSNEDSSPNGRGPAALGATKDKLRDWASRKWSEARQSHRIPEFPGVADASDFGVADGQASYDAAGGGRKMEARNSRTGVEWASLSRWVTGGRGGRRWTKTVAVEAGTPRGFLSSAPFSPPRRLPWPWSTTLGTSVRDPKLGVLTVVANIVNVPNMLNMVSYLHGKMHMGVSSSATTVTNVLGATSGFALLGAFLSDSYITRSRTILLFGPLEFLGYGLLALQAYLPSLRPPACNIEAEASNCKEVHGWNATLLYAALYISALGDGCMRACMPSLGADQFDREDPSESHQQSSFFNWYTFGISFGGFIGLILIVWLQNDKGWDIGFGLCSILILLGLLVFALGLPFYRNQIPEGSPLTRILQVLVVAFRNRSLELPEKLEEAQERSTEPGFIEVLPETNSLKFLDKACINRGKDGAWSLCSTTKQGGIANTRLGKIRVSPATLFIIPTIFQMVMLPIYDQFLVPFLRKRTGYASGITHLQRVGIGFASITLASVIAAVVERKRKEAAVKMSLFWLTRQFFLLGVSDVTSFPGLLEFFNSEAPRGMKSIAAALFWCVLGLSSLLATFLVQIVNRATRHGQRGGWLEATSLNNSRLDLFYWVVAVVGLLAFLNYLYWAKS</sequence>
<feature type="transmembrane region" description="Helical" evidence="7">
    <location>
        <begin position="363"/>
        <end position="383"/>
    </location>
</feature>
<feature type="transmembrane region" description="Helical" evidence="7">
    <location>
        <begin position="1023"/>
        <end position="1040"/>
    </location>
</feature>